<gene>
    <name evidence="1" type="ORF">CWI78_02290</name>
</gene>
<evidence type="ECO:0000313" key="2">
    <source>
        <dbReference type="Proteomes" id="UP000288058"/>
    </source>
</evidence>
<comment type="caution">
    <text evidence="1">The sequence shown here is derived from an EMBL/GenBank/DDBJ whole genome shotgun (WGS) entry which is preliminary data.</text>
</comment>
<dbReference type="Proteomes" id="UP000288058">
    <property type="component" value="Unassembled WGS sequence"/>
</dbReference>
<sequence length="138" mass="16043">MHDDIENGLKGAHAIGLTKLDSDNRTIFSYNKRIYRTSMQRGKPKTRLICNVLAELISIDNKGTEDCPAHEYLFKVQANHYDHTEKRYFKPKNLTSPRTFTTKLMGMVPFGKFCGNQDDFSQFFISEVDRLHTKQHSR</sequence>
<accession>A0A432Z5V8</accession>
<dbReference type="AlphaFoldDB" id="A0A432Z5V8"/>
<dbReference type="EMBL" id="PIQC01000001">
    <property type="protein sequence ID" value="RUO73298.1"/>
    <property type="molecule type" value="Genomic_DNA"/>
</dbReference>
<organism evidence="1 2">
    <name type="scientific">Idiomarina ramblicola</name>
    <dbReference type="NCBI Taxonomy" id="263724"/>
    <lineage>
        <taxon>Bacteria</taxon>
        <taxon>Pseudomonadati</taxon>
        <taxon>Pseudomonadota</taxon>
        <taxon>Gammaproteobacteria</taxon>
        <taxon>Alteromonadales</taxon>
        <taxon>Idiomarinaceae</taxon>
        <taxon>Idiomarina</taxon>
    </lineage>
</organism>
<protein>
    <submittedName>
        <fullName evidence="1">Uncharacterized protein</fullName>
    </submittedName>
</protein>
<keyword evidence="2" id="KW-1185">Reference proteome</keyword>
<dbReference type="RefSeq" id="WP_126779875.1">
    <property type="nucleotide sequence ID" value="NZ_PIQC01000001.1"/>
</dbReference>
<proteinExistence type="predicted"/>
<evidence type="ECO:0000313" key="1">
    <source>
        <dbReference type="EMBL" id="RUO73298.1"/>
    </source>
</evidence>
<name>A0A432Z5V8_9GAMM</name>
<reference evidence="2" key="1">
    <citation type="journal article" date="2018" name="Front. Microbiol.">
        <title>Genome-Based Analysis Reveals the Taxonomy and Diversity of the Family Idiomarinaceae.</title>
        <authorList>
            <person name="Liu Y."/>
            <person name="Lai Q."/>
            <person name="Shao Z."/>
        </authorList>
    </citation>
    <scope>NUCLEOTIDE SEQUENCE [LARGE SCALE GENOMIC DNA]</scope>
    <source>
        <strain evidence="2">R22</strain>
    </source>
</reference>